<feature type="transmembrane region" description="Helical" evidence="6">
    <location>
        <begin position="393"/>
        <end position="412"/>
    </location>
</feature>
<feature type="transmembrane region" description="Helical" evidence="6">
    <location>
        <begin position="81"/>
        <end position="99"/>
    </location>
</feature>
<feature type="transmembrane region" description="Helical" evidence="6">
    <location>
        <begin position="330"/>
        <end position="349"/>
    </location>
</feature>
<dbReference type="Pfam" id="PF00083">
    <property type="entry name" value="Sugar_tr"/>
    <property type="match status" value="1"/>
</dbReference>
<reference evidence="8 9" key="1">
    <citation type="journal article" date="2018" name="Front. Microbiol.">
        <title>Hydrolytic Capabilities as a Key to Environmental Success: Chitinolytic and Cellulolytic Acidobacteria From Acidic Sub-arctic Soils and Boreal Peatlands.</title>
        <authorList>
            <person name="Belova S.E."/>
            <person name="Ravin N.V."/>
            <person name="Pankratov T.A."/>
            <person name="Rakitin A.L."/>
            <person name="Ivanova A.A."/>
            <person name="Beletsky A.V."/>
            <person name="Mardanov A.V."/>
            <person name="Sinninghe Damste J.S."/>
            <person name="Dedysh S.N."/>
        </authorList>
    </citation>
    <scope>NUCLEOTIDE SEQUENCE [LARGE SCALE GENOMIC DNA]</scope>
    <source>
        <strain evidence="8 9">SBC82</strain>
    </source>
</reference>
<feature type="compositionally biased region" description="Polar residues" evidence="5">
    <location>
        <begin position="506"/>
        <end position="515"/>
    </location>
</feature>
<feature type="transmembrane region" description="Helical" evidence="6">
    <location>
        <begin position="199"/>
        <end position="220"/>
    </location>
</feature>
<evidence type="ECO:0000256" key="5">
    <source>
        <dbReference type="SAM" id="MobiDB-lite"/>
    </source>
</evidence>
<dbReference type="RefSeq" id="WP_236657479.1">
    <property type="nucleotide sequence ID" value="NZ_CP030840.1"/>
</dbReference>
<feature type="transmembrane region" description="Helical" evidence="6">
    <location>
        <begin position="424"/>
        <end position="444"/>
    </location>
</feature>
<evidence type="ECO:0000259" key="7">
    <source>
        <dbReference type="PROSITE" id="PS50850"/>
    </source>
</evidence>
<protein>
    <submittedName>
        <fullName evidence="8">Major facilitator family transporter</fullName>
    </submittedName>
</protein>
<keyword evidence="4 6" id="KW-0472">Membrane</keyword>
<dbReference type="InterPro" id="IPR020846">
    <property type="entry name" value="MFS_dom"/>
</dbReference>
<comment type="subcellular location">
    <subcellularLocation>
        <location evidence="1">Membrane</location>
        <topology evidence="1">Multi-pass membrane protein</topology>
    </subcellularLocation>
</comment>
<dbReference type="PROSITE" id="PS50850">
    <property type="entry name" value="MFS"/>
    <property type="match status" value="1"/>
</dbReference>
<dbReference type="SUPFAM" id="SSF103473">
    <property type="entry name" value="MFS general substrate transporter"/>
    <property type="match status" value="1"/>
</dbReference>
<evidence type="ECO:0000256" key="2">
    <source>
        <dbReference type="ARBA" id="ARBA00022692"/>
    </source>
</evidence>
<dbReference type="KEGG" id="abas:ACPOL_3223"/>
<dbReference type="InterPro" id="IPR005828">
    <property type="entry name" value="MFS_sugar_transport-like"/>
</dbReference>
<name>A0A2Z5G068_9BACT</name>
<organism evidence="8 9">
    <name type="scientific">Acidisarcina polymorpha</name>
    <dbReference type="NCBI Taxonomy" id="2211140"/>
    <lineage>
        <taxon>Bacteria</taxon>
        <taxon>Pseudomonadati</taxon>
        <taxon>Acidobacteriota</taxon>
        <taxon>Terriglobia</taxon>
        <taxon>Terriglobales</taxon>
        <taxon>Acidobacteriaceae</taxon>
        <taxon>Acidisarcina</taxon>
    </lineage>
</organism>
<feature type="transmembrane region" description="Helical" evidence="6">
    <location>
        <begin position="456"/>
        <end position="475"/>
    </location>
</feature>
<evidence type="ECO:0000313" key="9">
    <source>
        <dbReference type="Proteomes" id="UP000253606"/>
    </source>
</evidence>
<feature type="transmembrane region" description="Helical" evidence="6">
    <location>
        <begin position="361"/>
        <end position="381"/>
    </location>
</feature>
<dbReference type="InterPro" id="IPR036259">
    <property type="entry name" value="MFS_trans_sf"/>
</dbReference>
<dbReference type="GO" id="GO:0046943">
    <property type="term" value="F:carboxylic acid transmembrane transporter activity"/>
    <property type="evidence" value="ECO:0007669"/>
    <property type="project" value="TreeGrafter"/>
</dbReference>
<keyword evidence="3 6" id="KW-1133">Transmembrane helix</keyword>
<feature type="transmembrane region" description="Helical" evidence="6">
    <location>
        <begin position="295"/>
        <end position="324"/>
    </location>
</feature>
<dbReference type="EMBL" id="CP030840">
    <property type="protein sequence ID" value="AXC12518.1"/>
    <property type="molecule type" value="Genomic_DNA"/>
</dbReference>
<evidence type="ECO:0000256" key="4">
    <source>
        <dbReference type="ARBA" id="ARBA00023136"/>
    </source>
</evidence>
<dbReference type="GO" id="GO:0005886">
    <property type="term" value="C:plasma membrane"/>
    <property type="evidence" value="ECO:0007669"/>
    <property type="project" value="TreeGrafter"/>
</dbReference>
<evidence type="ECO:0000313" key="8">
    <source>
        <dbReference type="EMBL" id="AXC12518.1"/>
    </source>
</evidence>
<dbReference type="PANTHER" id="PTHR23508">
    <property type="entry name" value="CARBOXYLIC ACID TRANSPORTER PROTEIN HOMOLOG"/>
    <property type="match status" value="1"/>
</dbReference>
<feature type="transmembrane region" description="Helical" evidence="6">
    <location>
        <begin position="167"/>
        <end position="187"/>
    </location>
</feature>
<keyword evidence="9" id="KW-1185">Reference proteome</keyword>
<dbReference type="Proteomes" id="UP000253606">
    <property type="component" value="Chromosome"/>
</dbReference>
<keyword evidence="2 6" id="KW-0812">Transmembrane</keyword>
<dbReference type="Gene3D" id="1.20.1250.20">
    <property type="entry name" value="MFS general substrate transporter like domains"/>
    <property type="match status" value="1"/>
</dbReference>
<feature type="region of interest" description="Disordered" evidence="5">
    <location>
        <begin position="491"/>
        <end position="515"/>
    </location>
</feature>
<gene>
    <name evidence="8" type="ORF">ACPOL_3223</name>
</gene>
<sequence>MRLETTSSPTSDVIESDVIESDIPARLDRLPWSRWHQRVIAALAVTWLLDGLEGSLGGSLAGALKSSQTLSLSDSQLGLSSSFYLAGAVGGALIFGHLADRYGRRKLFSGTLLLYLCATAATGLSWNLLSFTICRVLTGAGIGGEYAAINSAVDELVPARLRGRVDLWINATFWLGIIVGSLVSILFLSPKVFGLALGWRLAFCSGVPLGIVVIVMRRYIPESPRWLLSRGALQEAEVVVTEIESSVATSAAGRGNLFPSQTPPLPSALTQVQIQRVSSLRQLARILSGPYRRRALLGFSLMAAQAFFYNSVFFSLALVLLRYYGVDTARIGYCFIPIACTNFLGPVVLGRFFDTIGRRQMIAATYCFSGLSLLGSSWLFYLGKLSVISQLVWWALTFFFASSAASSAYLTVSEVFPQEVRASCIALFYAFGTLAGGLFGPLIFGHLIGGQSRGPLLSGYVLGAAVMIAAGLAQARWGVAAERQSLEAIAASAGNRERSERPLPPRNQTRPASAL</sequence>
<evidence type="ECO:0000256" key="3">
    <source>
        <dbReference type="ARBA" id="ARBA00022989"/>
    </source>
</evidence>
<dbReference type="PANTHER" id="PTHR23508:SF10">
    <property type="entry name" value="CARBOXYLIC ACID TRANSPORTER PROTEIN HOMOLOG"/>
    <property type="match status" value="1"/>
</dbReference>
<proteinExistence type="predicted"/>
<evidence type="ECO:0000256" key="1">
    <source>
        <dbReference type="ARBA" id="ARBA00004141"/>
    </source>
</evidence>
<accession>A0A2Z5G068</accession>
<feature type="domain" description="Major facilitator superfamily (MFS) profile" evidence="7">
    <location>
        <begin position="39"/>
        <end position="476"/>
    </location>
</feature>
<evidence type="ECO:0000256" key="6">
    <source>
        <dbReference type="SAM" id="Phobius"/>
    </source>
</evidence>
<dbReference type="CDD" id="cd17316">
    <property type="entry name" value="MFS_SV2_like"/>
    <property type="match status" value="1"/>
</dbReference>
<dbReference type="AlphaFoldDB" id="A0A2Z5G068"/>